<dbReference type="AlphaFoldDB" id="A0AAE3SGW6"/>
<gene>
    <name evidence="5" type="ORF">OM075_18940</name>
</gene>
<dbReference type="PROSITE" id="PS50932">
    <property type="entry name" value="HTH_LACI_2"/>
    <property type="match status" value="1"/>
</dbReference>
<keyword evidence="1" id="KW-0805">Transcription regulation</keyword>
<dbReference type="InterPro" id="IPR028082">
    <property type="entry name" value="Peripla_BP_I"/>
</dbReference>
<dbReference type="PANTHER" id="PTHR30146">
    <property type="entry name" value="LACI-RELATED TRANSCRIPTIONAL REPRESSOR"/>
    <property type="match status" value="1"/>
</dbReference>
<dbReference type="Pfam" id="PF00532">
    <property type="entry name" value="Peripla_BP_1"/>
    <property type="match status" value="1"/>
</dbReference>
<name>A0AAE3SGW6_9BACT</name>
<dbReference type="SUPFAM" id="SSF47413">
    <property type="entry name" value="lambda repressor-like DNA-binding domains"/>
    <property type="match status" value="1"/>
</dbReference>
<dbReference type="GO" id="GO:0000976">
    <property type="term" value="F:transcription cis-regulatory region binding"/>
    <property type="evidence" value="ECO:0007669"/>
    <property type="project" value="TreeGrafter"/>
</dbReference>
<organism evidence="5 6">
    <name type="scientific">Plebeiibacterium sediminum</name>
    <dbReference type="NCBI Taxonomy" id="2992112"/>
    <lineage>
        <taxon>Bacteria</taxon>
        <taxon>Pseudomonadati</taxon>
        <taxon>Bacteroidota</taxon>
        <taxon>Bacteroidia</taxon>
        <taxon>Marinilabiliales</taxon>
        <taxon>Marinilabiliaceae</taxon>
        <taxon>Plebeiibacterium</taxon>
    </lineage>
</organism>
<dbReference type="Pfam" id="PF00356">
    <property type="entry name" value="LacI"/>
    <property type="match status" value="1"/>
</dbReference>
<keyword evidence="3" id="KW-0804">Transcription</keyword>
<evidence type="ECO:0000259" key="4">
    <source>
        <dbReference type="PROSITE" id="PS50932"/>
    </source>
</evidence>
<dbReference type="GO" id="GO:0003700">
    <property type="term" value="F:DNA-binding transcription factor activity"/>
    <property type="evidence" value="ECO:0007669"/>
    <property type="project" value="TreeGrafter"/>
</dbReference>
<evidence type="ECO:0000313" key="6">
    <source>
        <dbReference type="Proteomes" id="UP001209229"/>
    </source>
</evidence>
<comment type="caution">
    <text evidence="5">The sequence shown here is derived from an EMBL/GenBank/DDBJ whole genome shotgun (WGS) entry which is preliminary data.</text>
</comment>
<dbReference type="PANTHER" id="PTHR30146:SF154">
    <property type="entry name" value="TRANSCRIPTION REGULATOR, MEMBER OF GALR FAMILY"/>
    <property type="match status" value="1"/>
</dbReference>
<dbReference type="SUPFAM" id="SSF53822">
    <property type="entry name" value="Periplasmic binding protein-like I"/>
    <property type="match status" value="1"/>
</dbReference>
<dbReference type="InterPro" id="IPR001761">
    <property type="entry name" value="Peripla_BP/Lac1_sug-bd_dom"/>
</dbReference>
<dbReference type="SMART" id="SM00354">
    <property type="entry name" value="HTH_LACI"/>
    <property type="match status" value="1"/>
</dbReference>
<sequence>MTKISINKIAELAGVSKTTVSFVLNGRGDEKNISQKTQEKILAVARENNYKANYIARSLSLGKSFTIGFIVPDISNPFFGKIAKQIETVAEKKGYSVMVANTNEDVLKETNIIESFKARQIDGIILASASKNYNQLTSIIGKDYPSVFFDRFLPNMNKPFIGINNFETAQQLTELLIQKGHKKIALVSITSYLPNIVNRINGYKDALTTSEIGVNEDLIFEIEPTDIKNGIKQVISNMVEGENPTTAILFLNNVLTAEAIWTVNTLYPEYKDQLDFASFDNLDLFDYSTPRVISALQPSEDIANLAVNMLCDQIDNNNQHEGIQLDTSIITR</sequence>
<evidence type="ECO:0000256" key="2">
    <source>
        <dbReference type="ARBA" id="ARBA00023125"/>
    </source>
</evidence>
<dbReference type="RefSeq" id="WP_301192110.1">
    <property type="nucleotide sequence ID" value="NZ_JAPDPJ010000057.1"/>
</dbReference>
<evidence type="ECO:0000256" key="1">
    <source>
        <dbReference type="ARBA" id="ARBA00023015"/>
    </source>
</evidence>
<feature type="domain" description="HTH lacI-type" evidence="4">
    <location>
        <begin position="4"/>
        <end position="61"/>
    </location>
</feature>
<keyword evidence="6" id="KW-1185">Reference proteome</keyword>
<protein>
    <submittedName>
        <fullName evidence="5">LacI family transcriptional regulator</fullName>
    </submittedName>
</protein>
<evidence type="ECO:0000313" key="5">
    <source>
        <dbReference type="EMBL" id="MCW3788552.1"/>
    </source>
</evidence>
<dbReference type="Gene3D" id="3.40.50.2300">
    <property type="match status" value="2"/>
</dbReference>
<evidence type="ECO:0000256" key="3">
    <source>
        <dbReference type="ARBA" id="ARBA00023163"/>
    </source>
</evidence>
<accession>A0AAE3SGW6</accession>
<keyword evidence="2" id="KW-0238">DNA-binding</keyword>
<dbReference type="InterPro" id="IPR010982">
    <property type="entry name" value="Lambda_DNA-bd_dom_sf"/>
</dbReference>
<proteinExistence type="predicted"/>
<reference evidence="5" key="1">
    <citation type="submission" date="2022-10" db="EMBL/GenBank/DDBJ databases">
        <authorList>
            <person name="Yu W.X."/>
        </authorList>
    </citation>
    <scope>NUCLEOTIDE SEQUENCE</scope>
    <source>
        <strain evidence="5">AAT</strain>
    </source>
</reference>
<dbReference type="InterPro" id="IPR000843">
    <property type="entry name" value="HTH_LacI"/>
</dbReference>
<dbReference type="CDD" id="cd01392">
    <property type="entry name" value="HTH_LacI"/>
    <property type="match status" value="1"/>
</dbReference>
<dbReference type="Proteomes" id="UP001209229">
    <property type="component" value="Unassembled WGS sequence"/>
</dbReference>
<dbReference type="Gene3D" id="1.10.260.40">
    <property type="entry name" value="lambda repressor-like DNA-binding domains"/>
    <property type="match status" value="1"/>
</dbReference>
<dbReference type="EMBL" id="JAPDPJ010000057">
    <property type="protein sequence ID" value="MCW3788552.1"/>
    <property type="molecule type" value="Genomic_DNA"/>
</dbReference>